<feature type="region of interest" description="Disordered" evidence="1">
    <location>
        <begin position="167"/>
        <end position="186"/>
    </location>
</feature>
<feature type="compositionally biased region" description="Low complexity" evidence="1">
    <location>
        <begin position="14"/>
        <end position="37"/>
    </location>
</feature>
<evidence type="ECO:0000313" key="4">
    <source>
        <dbReference type="Proteomes" id="UP001215280"/>
    </source>
</evidence>
<evidence type="ECO:0000256" key="2">
    <source>
        <dbReference type="SAM" id="Phobius"/>
    </source>
</evidence>
<feature type="compositionally biased region" description="Polar residues" evidence="1">
    <location>
        <begin position="120"/>
        <end position="142"/>
    </location>
</feature>
<proteinExistence type="predicted"/>
<feature type="transmembrane region" description="Helical" evidence="2">
    <location>
        <begin position="45"/>
        <end position="67"/>
    </location>
</feature>
<dbReference type="AlphaFoldDB" id="A0AAD7I5A1"/>
<keyword evidence="2" id="KW-1133">Transmembrane helix</keyword>
<dbReference type="EMBL" id="JARJLG010000155">
    <property type="protein sequence ID" value="KAJ7735378.1"/>
    <property type="molecule type" value="Genomic_DNA"/>
</dbReference>
<comment type="caution">
    <text evidence="3">The sequence shown here is derived from an EMBL/GenBank/DDBJ whole genome shotgun (WGS) entry which is preliminary data.</text>
</comment>
<organism evidence="3 4">
    <name type="scientific">Mycena maculata</name>
    <dbReference type="NCBI Taxonomy" id="230809"/>
    <lineage>
        <taxon>Eukaryota</taxon>
        <taxon>Fungi</taxon>
        <taxon>Dikarya</taxon>
        <taxon>Basidiomycota</taxon>
        <taxon>Agaricomycotina</taxon>
        <taxon>Agaricomycetes</taxon>
        <taxon>Agaricomycetidae</taxon>
        <taxon>Agaricales</taxon>
        <taxon>Marasmiineae</taxon>
        <taxon>Mycenaceae</taxon>
        <taxon>Mycena</taxon>
    </lineage>
</organism>
<feature type="region of interest" description="Disordered" evidence="1">
    <location>
        <begin position="105"/>
        <end position="149"/>
    </location>
</feature>
<dbReference type="Proteomes" id="UP001215280">
    <property type="component" value="Unassembled WGS sequence"/>
</dbReference>
<keyword evidence="4" id="KW-1185">Reference proteome</keyword>
<keyword evidence="2" id="KW-0812">Transmembrane</keyword>
<evidence type="ECO:0000256" key="1">
    <source>
        <dbReference type="SAM" id="MobiDB-lite"/>
    </source>
</evidence>
<feature type="compositionally biased region" description="Basic and acidic residues" evidence="1">
    <location>
        <begin position="109"/>
        <end position="119"/>
    </location>
</feature>
<name>A0AAD7I5A1_9AGAR</name>
<accession>A0AAD7I5A1</accession>
<feature type="region of interest" description="Disordered" evidence="1">
    <location>
        <begin position="1"/>
        <end position="40"/>
    </location>
</feature>
<evidence type="ECO:0008006" key="5">
    <source>
        <dbReference type="Google" id="ProtNLM"/>
    </source>
</evidence>
<keyword evidence="2" id="KW-0472">Membrane</keyword>
<protein>
    <recommendedName>
        <fullName evidence="5">Transmembrane protein</fullName>
    </recommendedName>
</protein>
<gene>
    <name evidence="3" type="ORF">DFH07DRAFT_112141</name>
</gene>
<evidence type="ECO:0000313" key="3">
    <source>
        <dbReference type="EMBL" id="KAJ7735378.1"/>
    </source>
</evidence>
<reference evidence="3" key="1">
    <citation type="submission" date="2023-03" db="EMBL/GenBank/DDBJ databases">
        <title>Massive genome expansion in bonnet fungi (Mycena s.s.) driven by repeated elements and novel gene families across ecological guilds.</title>
        <authorList>
            <consortium name="Lawrence Berkeley National Laboratory"/>
            <person name="Harder C.B."/>
            <person name="Miyauchi S."/>
            <person name="Viragh M."/>
            <person name="Kuo A."/>
            <person name="Thoen E."/>
            <person name="Andreopoulos B."/>
            <person name="Lu D."/>
            <person name="Skrede I."/>
            <person name="Drula E."/>
            <person name="Henrissat B."/>
            <person name="Morin E."/>
            <person name="Kohler A."/>
            <person name="Barry K."/>
            <person name="LaButti K."/>
            <person name="Morin E."/>
            <person name="Salamov A."/>
            <person name="Lipzen A."/>
            <person name="Mereny Z."/>
            <person name="Hegedus B."/>
            <person name="Baldrian P."/>
            <person name="Stursova M."/>
            <person name="Weitz H."/>
            <person name="Taylor A."/>
            <person name="Grigoriev I.V."/>
            <person name="Nagy L.G."/>
            <person name="Martin F."/>
            <person name="Kauserud H."/>
        </authorList>
    </citation>
    <scope>NUCLEOTIDE SEQUENCE</scope>
    <source>
        <strain evidence="3">CBHHK188m</strain>
    </source>
</reference>
<sequence length="186" mass="19575">MDWSTDALTLGNDSAPSPSSSAATSPPTSSTGSIGTKKSTKLGPIIGGAVGGVACTLLVAGAVAWALRRKWSRAQITASLTSPWPLPPDVVQIPSLAVVSYLPSGSSERNMKKSEKRAPDQSTAALNGATFPQQEESPSTQHAMPVLPPSALPTEELVRLLNERLRGHQWDEEEMPPEYPPVHGST</sequence>